<feature type="transmembrane region" description="Helical" evidence="9">
    <location>
        <begin position="200"/>
        <end position="221"/>
    </location>
</feature>
<feature type="transmembrane region" description="Helical" evidence="9">
    <location>
        <begin position="72"/>
        <end position="90"/>
    </location>
</feature>
<evidence type="ECO:0000256" key="5">
    <source>
        <dbReference type="ARBA" id="ARBA00023136"/>
    </source>
</evidence>
<protein>
    <recommendedName>
        <fullName evidence="10">G-protein coupled receptors family 1 profile domain-containing protein</fullName>
    </recommendedName>
</protein>
<name>A0A433SXI8_ELYCH</name>
<dbReference type="InterPro" id="IPR000276">
    <property type="entry name" value="GPCR_Rhodpsn"/>
</dbReference>
<evidence type="ECO:0000313" key="11">
    <source>
        <dbReference type="EMBL" id="RUS74035.1"/>
    </source>
</evidence>
<keyword evidence="3 9" id="KW-1133">Transmembrane helix</keyword>
<sequence>MKETYNQMILQYMINSSSTNFNFREPYIKRSLIYVYPLFMLLHAIVCLAGIISNVAMVVVIIRRRLYQDQTFVLFINLAFADLIKCVFVMPMTLANLLIQNWLFGSFLCFFMPMLQYFPVHATMLTFLTIAIDRYRMIVQPFKSRVQASLCIIAIWVGSVCLVLPFAIYIKYIDLKATLGEEFDGVGLCTVRVERRIEEYIRAMFVTLYAMPLATMALLYVRISAEMKSKESATSRPLSVHFSPISTSTEVDLDRSSMLHHHHNHAWSPVLEPPSPPTRQHRQESTQGSDNDLNLPRERRTQNYLITMNTLFAVCWCPSHILVLVNYFVHETDNNVGHYDVTYMLFTWFGFLSTCTTPVLFMSWVMSDAAKDRLRGYFRFSNRRRTS</sequence>
<evidence type="ECO:0000259" key="10">
    <source>
        <dbReference type="PROSITE" id="PS50262"/>
    </source>
</evidence>
<evidence type="ECO:0000256" key="8">
    <source>
        <dbReference type="SAM" id="MobiDB-lite"/>
    </source>
</evidence>
<reference evidence="11 12" key="1">
    <citation type="submission" date="2019-01" db="EMBL/GenBank/DDBJ databases">
        <title>A draft genome assembly of the solar-powered sea slug Elysia chlorotica.</title>
        <authorList>
            <person name="Cai H."/>
            <person name="Li Q."/>
            <person name="Fang X."/>
            <person name="Li J."/>
            <person name="Curtis N.E."/>
            <person name="Altenburger A."/>
            <person name="Shibata T."/>
            <person name="Feng M."/>
            <person name="Maeda T."/>
            <person name="Schwartz J.A."/>
            <person name="Shigenobu S."/>
            <person name="Lundholm N."/>
            <person name="Nishiyama T."/>
            <person name="Yang H."/>
            <person name="Hasebe M."/>
            <person name="Li S."/>
            <person name="Pierce S.K."/>
            <person name="Wang J."/>
        </authorList>
    </citation>
    <scope>NUCLEOTIDE SEQUENCE [LARGE SCALE GENOMIC DNA]</scope>
    <source>
        <strain evidence="11">EC2010</strain>
        <tissue evidence="11">Whole organism of an adult</tissue>
    </source>
</reference>
<keyword evidence="6" id="KW-0675">Receptor</keyword>
<dbReference type="Proteomes" id="UP000271974">
    <property type="component" value="Unassembled WGS sequence"/>
</dbReference>
<dbReference type="Gene3D" id="1.20.1070.10">
    <property type="entry name" value="Rhodopsin 7-helix transmembrane proteins"/>
    <property type="match status" value="1"/>
</dbReference>
<evidence type="ECO:0000256" key="7">
    <source>
        <dbReference type="ARBA" id="ARBA00023224"/>
    </source>
</evidence>
<evidence type="ECO:0000256" key="9">
    <source>
        <dbReference type="SAM" id="Phobius"/>
    </source>
</evidence>
<feature type="transmembrane region" description="Helical" evidence="9">
    <location>
        <begin position="341"/>
        <end position="365"/>
    </location>
</feature>
<dbReference type="PROSITE" id="PS50262">
    <property type="entry name" value="G_PROTEIN_RECEP_F1_2"/>
    <property type="match status" value="1"/>
</dbReference>
<dbReference type="OrthoDB" id="5975336at2759"/>
<comment type="caution">
    <text evidence="11">The sequence shown here is derived from an EMBL/GenBank/DDBJ whole genome shotgun (WGS) entry which is preliminary data.</text>
</comment>
<feature type="domain" description="G-protein coupled receptors family 1 profile" evidence="10">
    <location>
        <begin position="53"/>
        <end position="361"/>
    </location>
</feature>
<evidence type="ECO:0000313" key="12">
    <source>
        <dbReference type="Proteomes" id="UP000271974"/>
    </source>
</evidence>
<dbReference type="SUPFAM" id="SSF81321">
    <property type="entry name" value="Family A G protein-coupled receptor-like"/>
    <property type="match status" value="1"/>
</dbReference>
<dbReference type="AlphaFoldDB" id="A0A433SXI8"/>
<feature type="transmembrane region" description="Helical" evidence="9">
    <location>
        <begin position="304"/>
        <end position="329"/>
    </location>
</feature>
<dbReference type="PRINTS" id="PR00237">
    <property type="entry name" value="GPCRRHODOPSN"/>
</dbReference>
<feature type="transmembrane region" description="Helical" evidence="9">
    <location>
        <begin position="102"/>
        <end position="128"/>
    </location>
</feature>
<keyword evidence="12" id="KW-1185">Reference proteome</keyword>
<dbReference type="GO" id="GO:0005886">
    <property type="term" value="C:plasma membrane"/>
    <property type="evidence" value="ECO:0007669"/>
    <property type="project" value="TreeGrafter"/>
</dbReference>
<dbReference type="Pfam" id="PF00001">
    <property type="entry name" value="7tm_1"/>
    <property type="match status" value="1"/>
</dbReference>
<organism evidence="11 12">
    <name type="scientific">Elysia chlorotica</name>
    <name type="common">Eastern emerald elysia</name>
    <name type="synonym">Sea slug</name>
    <dbReference type="NCBI Taxonomy" id="188477"/>
    <lineage>
        <taxon>Eukaryota</taxon>
        <taxon>Metazoa</taxon>
        <taxon>Spiralia</taxon>
        <taxon>Lophotrochozoa</taxon>
        <taxon>Mollusca</taxon>
        <taxon>Gastropoda</taxon>
        <taxon>Heterobranchia</taxon>
        <taxon>Euthyneura</taxon>
        <taxon>Panpulmonata</taxon>
        <taxon>Sacoglossa</taxon>
        <taxon>Placobranchoidea</taxon>
        <taxon>Plakobranchidae</taxon>
        <taxon>Elysia</taxon>
    </lineage>
</organism>
<evidence type="ECO:0000256" key="6">
    <source>
        <dbReference type="ARBA" id="ARBA00023170"/>
    </source>
</evidence>
<evidence type="ECO:0000256" key="1">
    <source>
        <dbReference type="ARBA" id="ARBA00004141"/>
    </source>
</evidence>
<keyword evidence="5 9" id="KW-0472">Membrane</keyword>
<dbReference type="InterPro" id="IPR017452">
    <property type="entry name" value="GPCR_Rhodpsn_7TM"/>
</dbReference>
<dbReference type="STRING" id="188477.A0A433SXI8"/>
<dbReference type="EMBL" id="RQTK01000874">
    <property type="protein sequence ID" value="RUS74035.1"/>
    <property type="molecule type" value="Genomic_DNA"/>
</dbReference>
<dbReference type="PANTHER" id="PTHR24238:SF69">
    <property type="entry name" value="G-PROTEIN COUPLED RECEPTOR 165"/>
    <property type="match status" value="1"/>
</dbReference>
<dbReference type="PANTHER" id="PTHR24238">
    <property type="entry name" value="G-PROTEIN COUPLED RECEPTOR"/>
    <property type="match status" value="1"/>
</dbReference>
<feature type="non-terminal residue" evidence="11">
    <location>
        <position position="387"/>
    </location>
</feature>
<keyword evidence="7" id="KW-0807">Transducer</keyword>
<evidence type="ECO:0000256" key="4">
    <source>
        <dbReference type="ARBA" id="ARBA00023040"/>
    </source>
</evidence>
<evidence type="ECO:0000256" key="2">
    <source>
        <dbReference type="ARBA" id="ARBA00022692"/>
    </source>
</evidence>
<accession>A0A433SXI8</accession>
<evidence type="ECO:0000256" key="3">
    <source>
        <dbReference type="ARBA" id="ARBA00022989"/>
    </source>
</evidence>
<proteinExistence type="predicted"/>
<feature type="region of interest" description="Disordered" evidence="8">
    <location>
        <begin position="266"/>
        <end position="296"/>
    </location>
</feature>
<comment type="subcellular location">
    <subcellularLocation>
        <location evidence="1">Membrane</location>
        <topology evidence="1">Multi-pass membrane protein</topology>
    </subcellularLocation>
</comment>
<dbReference type="GO" id="GO:0008188">
    <property type="term" value="F:neuropeptide receptor activity"/>
    <property type="evidence" value="ECO:0007669"/>
    <property type="project" value="TreeGrafter"/>
</dbReference>
<feature type="transmembrane region" description="Helical" evidence="9">
    <location>
        <begin position="33"/>
        <end position="60"/>
    </location>
</feature>
<feature type="transmembrane region" description="Helical" evidence="9">
    <location>
        <begin position="148"/>
        <end position="170"/>
    </location>
</feature>
<keyword evidence="2 9" id="KW-0812">Transmembrane</keyword>
<gene>
    <name evidence="11" type="ORF">EGW08_018209</name>
</gene>
<keyword evidence="4" id="KW-0297">G-protein coupled receptor</keyword>